<keyword evidence="9" id="KW-0997">Cell inner membrane</keyword>
<evidence type="ECO:0000259" key="11">
    <source>
        <dbReference type="Pfam" id="PF21770"/>
    </source>
</evidence>
<evidence type="ECO:0000256" key="6">
    <source>
        <dbReference type="ARBA" id="ARBA00022989"/>
    </source>
</evidence>
<dbReference type="Gene3D" id="3.30.70.260">
    <property type="match status" value="1"/>
</dbReference>
<dbReference type="PRINTS" id="PR01837">
    <property type="entry name" value="MGTCSAPBPROT"/>
</dbReference>
<keyword evidence="4" id="KW-1003">Cell membrane</keyword>
<evidence type="ECO:0000256" key="9">
    <source>
        <dbReference type="RuleBase" id="RU365041"/>
    </source>
</evidence>
<feature type="domain" description="MgtC-like C-terminal" evidence="11">
    <location>
        <begin position="193"/>
        <end position="274"/>
    </location>
</feature>
<dbReference type="EMBL" id="JH692064">
    <property type="protein sequence ID" value="EIP86906.1"/>
    <property type="molecule type" value="Genomic_DNA"/>
</dbReference>
<evidence type="ECO:0000259" key="10">
    <source>
        <dbReference type="Pfam" id="PF02308"/>
    </source>
</evidence>
<organism evidence="12 13">
    <name type="scientific">Burkholderia humptydooensis MSMB43</name>
    <dbReference type="NCBI Taxonomy" id="441157"/>
    <lineage>
        <taxon>Bacteria</taxon>
        <taxon>Pseudomonadati</taxon>
        <taxon>Pseudomonadota</taxon>
        <taxon>Betaproteobacteria</taxon>
        <taxon>Burkholderiales</taxon>
        <taxon>Burkholderiaceae</taxon>
        <taxon>Burkholderia</taxon>
        <taxon>pseudomallei group</taxon>
    </lineage>
</organism>
<name>A0ABN0G406_9BURK</name>
<evidence type="ECO:0000256" key="2">
    <source>
        <dbReference type="ARBA" id="ARBA00009298"/>
    </source>
</evidence>
<keyword evidence="6 9" id="KW-1133">Transmembrane helix</keyword>
<evidence type="ECO:0000313" key="12">
    <source>
        <dbReference type="EMBL" id="EIP86906.1"/>
    </source>
</evidence>
<gene>
    <name evidence="12" type="ORF">A33K_16509</name>
</gene>
<feature type="domain" description="MgtC/SapB/SrpB/YhiD N-terminal" evidence="10">
    <location>
        <begin position="55"/>
        <end position="176"/>
    </location>
</feature>
<keyword evidence="13" id="KW-1185">Reference proteome</keyword>
<comment type="subcellular location">
    <subcellularLocation>
        <location evidence="9">Cell inner membrane</location>
        <topology evidence="9">Multi-pass membrane protein</topology>
    </subcellularLocation>
    <subcellularLocation>
        <location evidence="1">Cell membrane</location>
        <topology evidence="1">Multi-pass membrane protein</topology>
    </subcellularLocation>
</comment>
<keyword evidence="7 9" id="KW-0472">Membrane</keyword>
<dbReference type="InterPro" id="IPR049177">
    <property type="entry name" value="MgtC_SapB_SrpB_YhiD_N"/>
</dbReference>
<evidence type="ECO:0000256" key="1">
    <source>
        <dbReference type="ARBA" id="ARBA00004651"/>
    </source>
</evidence>
<reference evidence="13" key="1">
    <citation type="journal article" date="2012" name="J. Bacteriol.">
        <title>Revised Genome Sequence of Burkholderia thailandensis MSMB43 with Improved Annotation.</title>
        <authorList>
            <person name="Zhuo Y."/>
            <person name="Liu L."/>
            <person name="Wang Q."/>
            <person name="Liu X."/>
            <person name="Ren B."/>
            <person name="Liu M."/>
            <person name="Ni P."/>
            <person name="Cheng Y.Q."/>
            <person name="Zhang L."/>
        </authorList>
    </citation>
    <scope>NUCLEOTIDE SEQUENCE [LARGE SCALE GENOMIC DNA]</scope>
    <source>
        <strain evidence="13">MSMB43</strain>
    </source>
</reference>
<accession>A0ABN0G406</accession>
<evidence type="ECO:0000256" key="4">
    <source>
        <dbReference type="ARBA" id="ARBA00022475"/>
    </source>
</evidence>
<dbReference type="Pfam" id="PF02308">
    <property type="entry name" value="MgtC"/>
    <property type="match status" value="1"/>
</dbReference>
<evidence type="ECO:0000313" key="13">
    <source>
        <dbReference type="Proteomes" id="UP000004682"/>
    </source>
</evidence>
<feature type="transmembrane region" description="Helical" evidence="9">
    <location>
        <begin position="108"/>
        <end position="125"/>
    </location>
</feature>
<evidence type="ECO:0000256" key="8">
    <source>
        <dbReference type="ARBA" id="ARBA00025369"/>
    </source>
</evidence>
<dbReference type="InterPro" id="IPR048640">
    <property type="entry name" value="MgtC-like_C"/>
</dbReference>
<comment type="similarity">
    <text evidence="2 9">Belongs to the MgtC/SapB family.</text>
</comment>
<evidence type="ECO:0000256" key="7">
    <source>
        <dbReference type="ARBA" id="ARBA00023136"/>
    </source>
</evidence>
<evidence type="ECO:0000256" key="3">
    <source>
        <dbReference type="ARBA" id="ARBA00013833"/>
    </source>
</evidence>
<proteinExistence type="inferred from homology"/>
<keyword evidence="5 9" id="KW-0812">Transmembrane</keyword>
<sequence>MRFPVSHNRIDSRAKVSREYADARAPARVARAAAPVARRIRHGRTPMTFEFALRLFTAFACGVAIGLERQIRQRTAGLRTITLVASGACLFVTLGVLTGNGIPGVTQIAAYVVSGVGFLGGGVIMRDKGSIQGINTAATLWCSAAVGVLSGAGHYLPALAGTGVVLLTNTLLRGVSQAINATPVSNADLVREYQIMVICLASDEVHIRTLLSNSMYAKPLSFQSLTSEDVPREADAPERIKVTATLKLHPKDQQKLEQIASRMSMEKSISSVSWTAKEAEPMME</sequence>
<feature type="transmembrane region" description="Helical" evidence="9">
    <location>
        <begin position="80"/>
        <end position="102"/>
    </location>
</feature>
<dbReference type="Proteomes" id="UP000004682">
    <property type="component" value="Unassembled WGS sequence"/>
</dbReference>
<dbReference type="PANTHER" id="PTHR33778">
    <property type="entry name" value="PROTEIN MGTC"/>
    <property type="match status" value="1"/>
</dbReference>
<dbReference type="Pfam" id="PF21770">
    <property type="entry name" value="MgtC_SapB_C"/>
    <property type="match status" value="1"/>
</dbReference>
<evidence type="ECO:0000256" key="5">
    <source>
        <dbReference type="ARBA" id="ARBA00022692"/>
    </source>
</evidence>
<comment type="function">
    <text evidence="8">Virulence factor required for growth in low Mg(2+) medium and for intramacrophage survival. May be involved in regulating membrane potential by activating Na(+)/K(+)-ATPase.</text>
</comment>
<dbReference type="InterPro" id="IPR003416">
    <property type="entry name" value="MgtC/SapB/SrpB/YhiD_fam"/>
</dbReference>
<protein>
    <recommendedName>
        <fullName evidence="3 9">Protein MgtC</fullName>
    </recommendedName>
</protein>
<dbReference type="PANTHER" id="PTHR33778:SF3">
    <property type="entry name" value="PROTEIN MGTC"/>
    <property type="match status" value="1"/>
</dbReference>
<comment type="caution">
    <text evidence="9">Lacks conserved residue(s) required for the propagation of feature annotation.</text>
</comment>